<dbReference type="Gene3D" id="3.30.70.270">
    <property type="match status" value="1"/>
</dbReference>
<dbReference type="SUPFAM" id="SSF55073">
    <property type="entry name" value="Nucleotide cyclase"/>
    <property type="match status" value="1"/>
</dbReference>
<comment type="cofactor">
    <cofactor evidence="1">
        <name>Mg(2+)</name>
        <dbReference type="ChEBI" id="CHEBI:18420"/>
    </cofactor>
</comment>
<dbReference type="eggNOG" id="COG3706">
    <property type="taxonomic scope" value="Bacteria"/>
</dbReference>
<dbReference type="GO" id="GO:0005886">
    <property type="term" value="C:plasma membrane"/>
    <property type="evidence" value="ECO:0007669"/>
    <property type="project" value="UniProtKB-SubCell"/>
</dbReference>
<evidence type="ECO:0000256" key="10">
    <source>
        <dbReference type="SAM" id="Phobius"/>
    </source>
</evidence>
<dbReference type="EC" id="2.7.7.65" evidence="4"/>
<keyword evidence="6 10" id="KW-0812">Transmembrane</keyword>
<evidence type="ECO:0000256" key="9">
    <source>
        <dbReference type="ARBA" id="ARBA00034247"/>
    </source>
</evidence>
<dbReference type="PROSITE" id="PS50887">
    <property type="entry name" value="GGDEF"/>
    <property type="match status" value="1"/>
</dbReference>
<evidence type="ECO:0000256" key="4">
    <source>
        <dbReference type="ARBA" id="ARBA00012528"/>
    </source>
</evidence>
<evidence type="ECO:0000256" key="6">
    <source>
        <dbReference type="ARBA" id="ARBA00022692"/>
    </source>
</evidence>
<comment type="subcellular location">
    <subcellularLocation>
        <location evidence="2">Cell membrane</location>
        <topology evidence="2">Multi-pass membrane protein</topology>
    </subcellularLocation>
</comment>
<dbReference type="NCBIfam" id="TIGR00254">
    <property type="entry name" value="GGDEF"/>
    <property type="match status" value="1"/>
</dbReference>
<keyword evidence="13" id="KW-1185">Reference proteome</keyword>
<dbReference type="EMBL" id="FP236843">
    <property type="protein sequence ID" value="CAX58973.1"/>
    <property type="molecule type" value="Genomic_DNA"/>
</dbReference>
<dbReference type="GO" id="GO:1902201">
    <property type="term" value="P:negative regulation of bacterial-type flagellum-dependent cell motility"/>
    <property type="evidence" value="ECO:0007669"/>
    <property type="project" value="TreeGrafter"/>
</dbReference>
<dbReference type="STRING" id="634500.EbC_14420"/>
<evidence type="ECO:0000256" key="8">
    <source>
        <dbReference type="ARBA" id="ARBA00023136"/>
    </source>
</evidence>
<accession>D8MQ66</accession>
<dbReference type="GO" id="GO:0052621">
    <property type="term" value="F:diguanylate cyclase activity"/>
    <property type="evidence" value="ECO:0007669"/>
    <property type="project" value="UniProtKB-EC"/>
</dbReference>
<dbReference type="Pfam" id="PF00990">
    <property type="entry name" value="GGDEF"/>
    <property type="match status" value="1"/>
</dbReference>
<dbReference type="SUPFAM" id="SSF103190">
    <property type="entry name" value="Sensory domain-like"/>
    <property type="match status" value="1"/>
</dbReference>
<dbReference type="PANTHER" id="PTHR45138">
    <property type="entry name" value="REGULATORY COMPONENTS OF SENSORY TRANSDUCTION SYSTEM"/>
    <property type="match status" value="1"/>
</dbReference>
<dbReference type="InterPro" id="IPR043128">
    <property type="entry name" value="Rev_trsase/Diguanyl_cyclase"/>
</dbReference>
<sequence>MTAEPRPQPDVNLLNLRKMLIVFLLVIGGAVVMVTAWVVFNTWERMVDETQNDARNLSQSVSRQAEDSFLQVELTLQDLRDRITLVGLDKERQEYLRSLITDRKASLPQLHGLFVYDSQGNWVVTSEGALKQHSNNQDREYFRYHQQHTDPGVHISEVIRSRTTGALIIPVSMRLNNSDGSFRGVLLATLRIDYFRQIFGYYNLGERGLIALIVNNGTILYARPFPDSTINRNIANSPLFTDLLKTSPNGTATYKSALDGVERVFGYASLKRYPLVVTVGYDRKQLVHAWFTDLLIYLILCCLLLLAIFVLGYFLLRNLSQNIRDQAELAQVREQLTSMNRTLQTLALVDSLTGLANRRQFDLYLDRAMERANKLRKPLALLMIDVDSFKNFNDTYGHLSGDDCLKRVGDALLQVSHRSDDMIARYGGEEFAVILPDCEGEGALRFARSALESVAAMAIPHQNSQHAAKIVTISIGVHVMQGGLPENSRHALIGQADKALYQAKMSGKNRVEMGELHATQ</sequence>
<dbReference type="InterPro" id="IPR029151">
    <property type="entry name" value="Sensor-like_sf"/>
</dbReference>
<name>D8MQ66_ERWBE</name>
<dbReference type="CDD" id="cd12914">
    <property type="entry name" value="PDC1_DGC_like"/>
    <property type="match status" value="1"/>
</dbReference>
<dbReference type="CDD" id="cd12915">
    <property type="entry name" value="PDC2_DGC_like"/>
    <property type="match status" value="1"/>
</dbReference>
<dbReference type="AlphaFoldDB" id="D8MQ66"/>
<evidence type="ECO:0000256" key="3">
    <source>
        <dbReference type="ARBA" id="ARBA00004665"/>
    </source>
</evidence>
<keyword evidence="5" id="KW-1003">Cell membrane</keyword>
<evidence type="ECO:0000313" key="13">
    <source>
        <dbReference type="Proteomes" id="UP000008793"/>
    </source>
</evidence>
<dbReference type="PANTHER" id="PTHR45138:SF9">
    <property type="entry name" value="DIGUANYLATE CYCLASE DGCM-RELATED"/>
    <property type="match status" value="1"/>
</dbReference>
<feature type="transmembrane region" description="Helical" evidence="10">
    <location>
        <begin position="20"/>
        <end position="40"/>
    </location>
</feature>
<dbReference type="Gene3D" id="3.30.450.20">
    <property type="entry name" value="PAS domain"/>
    <property type="match status" value="2"/>
</dbReference>
<dbReference type="CDD" id="cd01949">
    <property type="entry name" value="GGDEF"/>
    <property type="match status" value="1"/>
</dbReference>
<dbReference type="InterPro" id="IPR033479">
    <property type="entry name" value="dCache_1"/>
</dbReference>
<evidence type="ECO:0000313" key="12">
    <source>
        <dbReference type="EMBL" id="CAX58973.1"/>
    </source>
</evidence>
<evidence type="ECO:0000256" key="5">
    <source>
        <dbReference type="ARBA" id="ARBA00022475"/>
    </source>
</evidence>
<feature type="domain" description="GGDEF" evidence="11">
    <location>
        <begin position="377"/>
        <end position="516"/>
    </location>
</feature>
<keyword evidence="7 10" id="KW-1133">Transmembrane helix</keyword>
<feature type="transmembrane region" description="Helical" evidence="10">
    <location>
        <begin position="294"/>
        <end position="316"/>
    </location>
</feature>
<evidence type="ECO:0000256" key="2">
    <source>
        <dbReference type="ARBA" id="ARBA00004651"/>
    </source>
</evidence>
<dbReference type="Pfam" id="PF02743">
    <property type="entry name" value="dCache_1"/>
    <property type="match status" value="1"/>
</dbReference>
<comment type="catalytic activity">
    <reaction evidence="9">
        <text>2 GTP = 3',3'-c-di-GMP + 2 diphosphate</text>
        <dbReference type="Rhea" id="RHEA:24898"/>
        <dbReference type="ChEBI" id="CHEBI:33019"/>
        <dbReference type="ChEBI" id="CHEBI:37565"/>
        <dbReference type="ChEBI" id="CHEBI:58805"/>
        <dbReference type="EC" id="2.7.7.65"/>
    </reaction>
</comment>
<dbReference type="KEGG" id="ebi:EbC_14420"/>
<gene>
    <name evidence="12" type="ordered locus">EbC_14420</name>
</gene>
<dbReference type="InterPro" id="IPR050469">
    <property type="entry name" value="Diguanylate_Cyclase"/>
</dbReference>
<evidence type="ECO:0000256" key="7">
    <source>
        <dbReference type="ARBA" id="ARBA00022989"/>
    </source>
</evidence>
<dbReference type="HOGENOM" id="CLU_000445_134_2_6"/>
<proteinExistence type="predicted"/>
<dbReference type="GO" id="GO:0043709">
    <property type="term" value="P:cell adhesion involved in single-species biofilm formation"/>
    <property type="evidence" value="ECO:0007669"/>
    <property type="project" value="TreeGrafter"/>
</dbReference>
<dbReference type="Proteomes" id="UP000008793">
    <property type="component" value="Chromosome"/>
</dbReference>
<organism evidence="13">
    <name type="scientific">Erwinia billingiae (strain Eb661)</name>
    <dbReference type="NCBI Taxonomy" id="634500"/>
    <lineage>
        <taxon>Bacteria</taxon>
        <taxon>Pseudomonadati</taxon>
        <taxon>Pseudomonadota</taxon>
        <taxon>Gammaproteobacteria</taxon>
        <taxon>Enterobacterales</taxon>
        <taxon>Erwiniaceae</taxon>
        <taxon>Erwinia</taxon>
    </lineage>
</organism>
<dbReference type="FunFam" id="3.30.70.270:FF:000001">
    <property type="entry name" value="Diguanylate cyclase domain protein"/>
    <property type="match status" value="1"/>
</dbReference>
<dbReference type="RefSeq" id="WP_013201467.1">
    <property type="nucleotide sequence ID" value="NC_014306.1"/>
</dbReference>
<evidence type="ECO:0000256" key="1">
    <source>
        <dbReference type="ARBA" id="ARBA00001946"/>
    </source>
</evidence>
<evidence type="ECO:0000259" key="11">
    <source>
        <dbReference type="PROSITE" id="PS50887"/>
    </source>
</evidence>
<dbReference type="InterPro" id="IPR029787">
    <property type="entry name" value="Nucleotide_cyclase"/>
</dbReference>
<keyword evidence="8 10" id="KW-0472">Membrane</keyword>
<dbReference type="InterPro" id="IPR000160">
    <property type="entry name" value="GGDEF_dom"/>
</dbReference>
<dbReference type="GeneID" id="90511463"/>
<protein>
    <recommendedName>
        <fullName evidence="4">diguanylate cyclase</fullName>
        <ecNumber evidence="4">2.7.7.65</ecNumber>
    </recommendedName>
</protein>
<dbReference type="SMART" id="SM00267">
    <property type="entry name" value="GGDEF"/>
    <property type="match status" value="1"/>
</dbReference>
<reference evidence="12 13" key="1">
    <citation type="journal article" date="2010" name="BMC Genomics">
        <title>Genome comparison of the epiphytic bacteria Erwinia billingiae and E. tasmaniensis with the pear pathogen E. pyrifoliae.</title>
        <authorList>
            <person name="Kube M."/>
            <person name="Migdoll A.M."/>
            <person name="Gehring I."/>
            <person name="Heitmann K."/>
            <person name="Mayer Y."/>
            <person name="Kuhl H."/>
            <person name="Knaust F."/>
            <person name="Geider K."/>
            <person name="Reinhardt R."/>
        </authorList>
    </citation>
    <scope>NUCLEOTIDE SEQUENCE [LARGE SCALE GENOMIC DNA]</scope>
    <source>
        <strain evidence="12 13">Eb661</strain>
    </source>
</reference>
<comment type="pathway">
    <text evidence="3">Purine metabolism; 3',5'-cyclic di-GMP biosynthesis.</text>
</comment>